<accession>A0A0J5X5E6</accession>
<name>A0A0J5X5E6_BURCE</name>
<reference evidence="1 2" key="1">
    <citation type="submission" date="2015-05" db="EMBL/GenBank/DDBJ databases">
        <title>Draft genome of Burkholderia cepacia LK29.</title>
        <authorList>
            <person name="Chan X.Y."/>
        </authorList>
    </citation>
    <scope>NUCLEOTIDE SEQUENCE [LARGE SCALE GENOMIC DNA]</scope>
    <source>
        <strain evidence="1 2">LK29</strain>
    </source>
</reference>
<protein>
    <submittedName>
        <fullName evidence="1">Uncharacterized protein</fullName>
    </submittedName>
</protein>
<comment type="caution">
    <text evidence="1">The sequence shown here is derived from an EMBL/GenBank/DDBJ whole genome shotgun (WGS) entry which is preliminary data.</text>
</comment>
<dbReference type="Gene3D" id="3.30.429.10">
    <property type="entry name" value="Macrophage Migration Inhibitory Factor"/>
    <property type="match status" value="1"/>
</dbReference>
<organism evidence="1 2">
    <name type="scientific">Burkholderia cepacia</name>
    <name type="common">Pseudomonas cepacia</name>
    <dbReference type="NCBI Taxonomy" id="292"/>
    <lineage>
        <taxon>Bacteria</taxon>
        <taxon>Pseudomonadati</taxon>
        <taxon>Pseudomonadota</taxon>
        <taxon>Betaproteobacteria</taxon>
        <taxon>Burkholderiales</taxon>
        <taxon>Burkholderiaceae</taxon>
        <taxon>Burkholderia</taxon>
        <taxon>Burkholderia cepacia complex</taxon>
    </lineage>
</organism>
<dbReference type="RefSeq" id="WP_048245256.1">
    <property type="nucleotide sequence ID" value="NZ_LDWR01000016.1"/>
</dbReference>
<dbReference type="Proteomes" id="UP000036338">
    <property type="component" value="Unassembled WGS sequence"/>
</dbReference>
<evidence type="ECO:0000313" key="1">
    <source>
        <dbReference type="EMBL" id="KML59741.1"/>
    </source>
</evidence>
<dbReference type="PATRIC" id="fig|292.27.peg.1582"/>
<dbReference type="AlphaFoldDB" id="A0A0J5X5E6"/>
<evidence type="ECO:0000313" key="2">
    <source>
        <dbReference type="Proteomes" id="UP000036338"/>
    </source>
</evidence>
<dbReference type="InterPro" id="IPR014347">
    <property type="entry name" value="Tautomerase/MIF_sf"/>
</dbReference>
<sequence length="108" mass="12078">MPNVTIHIPAGQMPSDERLAELSGDCVELCTRVLEATLKNVHVIFVEVRHGHGHPVFAEVQYRVETFRTPAVMDRFMEALENAIVRCTGLTARIRCFGHAASNIHARN</sequence>
<gene>
    <name evidence="1" type="ORF">VL15_09670</name>
</gene>
<dbReference type="EMBL" id="LDWR01000016">
    <property type="protein sequence ID" value="KML59741.1"/>
    <property type="molecule type" value="Genomic_DNA"/>
</dbReference>
<proteinExistence type="predicted"/>